<dbReference type="GO" id="GO:0016787">
    <property type="term" value="F:hydrolase activity"/>
    <property type="evidence" value="ECO:0007669"/>
    <property type="project" value="UniProtKB-KW"/>
</dbReference>
<gene>
    <name evidence="8" type="ORF">HC352_04120</name>
</gene>
<keyword evidence="9" id="KW-1185">Reference proteome</keyword>
<keyword evidence="2" id="KW-0378">Hydrolase</keyword>
<keyword evidence="5" id="KW-0175">Coiled coil</keyword>
<proteinExistence type="predicted"/>
<sequence length="840" mass="92973">MTALGKGHDVLVSAPTGAGKTVVAECAVEFALASSSRCIYTAPIKALSNQKFKDLQQRYGEEYVGLITGDVVINREANILVVTTEVVRNMLLSRDSEVSDIGYVVLDEVHFLGDPFRGPVWEEVILQLPRNTRLVSLSATVANVDEFSSWLRGVRGPTEVISTSVRPVPLEQFVATKRSFVPLFNDDGEVGYVPSEEHSGDKPVRRRRRDVPARRRRVLMIAKSKDMLPAIHFVFSRKGCDTAVSDLLDADIELTTVHEARLIRRRLAELKKTMSPADARTIRFDFWAKAFSRGYGAHHAGMFPALKELSEQLMDQGLLKLVYATGTLALGIDMPVRTVIIEDLIKWNGEDFVSLTATEYTQLIGRAGRRGKDTHGNAVVIGSPELDVDYLAHIGSGHVDPLMSAFFPSYNTVVNLLSYHTLDEARKIMGQSFAQYQKNADLGEIEAKLARLDRRLSRVTDQLAEVCERGSVTEYIDIVKATGRASKAQRRRAKEAYRRDIEMSWNNAVTGMLYAFAINGEVDYGIALSVSDRRIRIVDVYGDIFWLHPMELSSPLRELGFLDLPFGRSIKDPSVRDDVAAIIDQEISDRVDLGLDEDLTRSWARYAVNETPLVDAHPVHSCPDRALHLKQGDEYSTLVDRRRELSQLRDAYEGSVAREFDATVSVLENLGYIAITDGVARLGVGGRLLRGIHSEADALTVMSMSEPIFEQLSPAKFAGVCSALLCDRRFSAQGPRDPQLRAAWARIEANMDDLVGREAKAGIVRTGVPTAGAIEAFTILASGGGLESAVSVSKLAVGDLINANRRLIDVLGQLVDIGSDSWLGEKAYQARELLRKWDWN</sequence>
<dbReference type="Gene3D" id="1.10.3380.30">
    <property type="match status" value="1"/>
</dbReference>
<dbReference type="InterPro" id="IPR014001">
    <property type="entry name" value="Helicase_ATP-bd"/>
</dbReference>
<dbReference type="AlphaFoldDB" id="A0A6H2ENN3"/>
<evidence type="ECO:0000313" key="8">
    <source>
        <dbReference type="EMBL" id="QJC22681.1"/>
    </source>
</evidence>
<evidence type="ECO:0000259" key="7">
    <source>
        <dbReference type="PROSITE" id="PS51194"/>
    </source>
</evidence>
<dbReference type="Pfam" id="PF00270">
    <property type="entry name" value="DEAD"/>
    <property type="match status" value="1"/>
</dbReference>
<dbReference type="PANTHER" id="PTHR12131:SF1">
    <property type="entry name" value="ATP-DEPENDENT RNA HELICASE SUPV3L1, MITOCHONDRIAL-RELATED"/>
    <property type="match status" value="1"/>
</dbReference>
<dbReference type="Gene3D" id="3.40.50.300">
    <property type="entry name" value="P-loop containing nucleotide triphosphate hydrolases"/>
    <property type="match status" value="2"/>
</dbReference>
<dbReference type="GO" id="GO:0070478">
    <property type="term" value="P:nuclear-transcribed mRNA catabolic process, 3'-5' exonucleolytic nonsense-mediated decay"/>
    <property type="evidence" value="ECO:0007669"/>
    <property type="project" value="TreeGrafter"/>
</dbReference>
<reference evidence="8 9" key="1">
    <citation type="submission" date="2020-03" db="EMBL/GenBank/DDBJ databases">
        <title>Complete genome of Arcanobacterium buesumensis sp. nov. strain 2701.</title>
        <authorList>
            <person name="Borowiak M."/>
            <person name="Alssahen M."/>
            <person name="Laemmler C."/>
            <person name="Malorny B."/>
            <person name="Hassan A."/>
            <person name="Prenger-Berninghoff E."/>
            <person name="Ploetz M."/>
            <person name="Abdulmawjood A."/>
        </authorList>
    </citation>
    <scope>NUCLEOTIDE SEQUENCE [LARGE SCALE GENOMIC DNA]</scope>
    <source>
        <strain evidence="8 9">2701</strain>
    </source>
</reference>
<dbReference type="InterPro" id="IPR050699">
    <property type="entry name" value="RNA-DNA_Helicase"/>
</dbReference>
<keyword evidence="4" id="KW-0067">ATP-binding</keyword>
<dbReference type="Pfam" id="PF00271">
    <property type="entry name" value="Helicase_C"/>
    <property type="match status" value="1"/>
</dbReference>
<accession>A0A6H2ENN3</accession>
<evidence type="ECO:0000256" key="2">
    <source>
        <dbReference type="ARBA" id="ARBA00022801"/>
    </source>
</evidence>
<dbReference type="InterPro" id="IPR027417">
    <property type="entry name" value="P-loop_NTPase"/>
</dbReference>
<evidence type="ECO:0000259" key="6">
    <source>
        <dbReference type="PROSITE" id="PS51192"/>
    </source>
</evidence>
<dbReference type="SMART" id="SM01142">
    <property type="entry name" value="DSHCT"/>
    <property type="match status" value="1"/>
</dbReference>
<evidence type="ECO:0000256" key="3">
    <source>
        <dbReference type="ARBA" id="ARBA00022806"/>
    </source>
</evidence>
<dbReference type="InterPro" id="IPR012961">
    <property type="entry name" value="Ski2/MTR4_C"/>
</dbReference>
<keyword evidence="3 8" id="KW-0347">Helicase</keyword>
<evidence type="ECO:0000256" key="1">
    <source>
        <dbReference type="ARBA" id="ARBA00022741"/>
    </source>
</evidence>
<feature type="domain" description="Helicase ATP-binding" evidence="6">
    <location>
        <begin position="1"/>
        <end position="159"/>
    </location>
</feature>
<feature type="coiled-coil region" evidence="5">
    <location>
        <begin position="442"/>
        <end position="469"/>
    </location>
</feature>
<keyword evidence="1" id="KW-0547">Nucleotide-binding</keyword>
<dbReference type="InterPro" id="IPR011545">
    <property type="entry name" value="DEAD/DEAH_box_helicase_dom"/>
</dbReference>
<feature type="domain" description="Helicase C-terminal" evidence="7">
    <location>
        <begin position="214"/>
        <end position="418"/>
    </location>
</feature>
<dbReference type="PROSITE" id="PS51192">
    <property type="entry name" value="HELICASE_ATP_BIND_1"/>
    <property type="match status" value="1"/>
</dbReference>
<dbReference type="KEGG" id="arca:HC352_04120"/>
<evidence type="ECO:0000256" key="4">
    <source>
        <dbReference type="ARBA" id="ARBA00022840"/>
    </source>
</evidence>
<dbReference type="GO" id="GO:0005524">
    <property type="term" value="F:ATP binding"/>
    <property type="evidence" value="ECO:0007669"/>
    <property type="project" value="UniProtKB-KW"/>
</dbReference>
<protein>
    <submittedName>
        <fullName evidence="8">DEAD/DEAH box helicase</fullName>
    </submittedName>
</protein>
<dbReference type="InterPro" id="IPR001650">
    <property type="entry name" value="Helicase_C-like"/>
</dbReference>
<dbReference type="PROSITE" id="PS51194">
    <property type="entry name" value="HELICASE_CTER"/>
    <property type="match status" value="1"/>
</dbReference>
<evidence type="ECO:0000313" key="9">
    <source>
        <dbReference type="Proteomes" id="UP000502298"/>
    </source>
</evidence>
<name>A0A6H2ENN3_9ACTO</name>
<dbReference type="GO" id="GO:0003676">
    <property type="term" value="F:nucleic acid binding"/>
    <property type="evidence" value="ECO:0007669"/>
    <property type="project" value="InterPro"/>
</dbReference>
<dbReference type="SMART" id="SM00487">
    <property type="entry name" value="DEXDc"/>
    <property type="match status" value="1"/>
</dbReference>
<organism evidence="8 9">
    <name type="scientific">Arcanobacterium buesumense</name>
    <dbReference type="NCBI Taxonomy" id="2722751"/>
    <lineage>
        <taxon>Bacteria</taxon>
        <taxon>Bacillati</taxon>
        <taxon>Actinomycetota</taxon>
        <taxon>Actinomycetes</taxon>
        <taxon>Actinomycetales</taxon>
        <taxon>Actinomycetaceae</taxon>
        <taxon>Arcanobacterium</taxon>
    </lineage>
</organism>
<dbReference type="GO" id="GO:0004386">
    <property type="term" value="F:helicase activity"/>
    <property type="evidence" value="ECO:0007669"/>
    <property type="project" value="UniProtKB-KW"/>
</dbReference>
<dbReference type="SMART" id="SM00490">
    <property type="entry name" value="HELICc"/>
    <property type="match status" value="1"/>
</dbReference>
<dbReference type="EMBL" id="CP050804">
    <property type="protein sequence ID" value="QJC22681.1"/>
    <property type="molecule type" value="Genomic_DNA"/>
</dbReference>
<dbReference type="SUPFAM" id="SSF52540">
    <property type="entry name" value="P-loop containing nucleoside triphosphate hydrolases"/>
    <property type="match status" value="1"/>
</dbReference>
<dbReference type="CDD" id="cd18795">
    <property type="entry name" value="SF2_C_Ski2"/>
    <property type="match status" value="1"/>
</dbReference>
<dbReference type="Pfam" id="PF08148">
    <property type="entry name" value="DSHCT"/>
    <property type="match status" value="1"/>
</dbReference>
<dbReference type="Proteomes" id="UP000502298">
    <property type="component" value="Chromosome"/>
</dbReference>
<evidence type="ECO:0000256" key="5">
    <source>
        <dbReference type="SAM" id="Coils"/>
    </source>
</evidence>
<dbReference type="GO" id="GO:0055087">
    <property type="term" value="C:Ski complex"/>
    <property type="evidence" value="ECO:0007669"/>
    <property type="project" value="TreeGrafter"/>
</dbReference>
<dbReference type="PANTHER" id="PTHR12131">
    <property type="entry name" value="ATP-DEPENDENT RNA AND DNA HELICASE"/>
    <property type="match status" value="1"/>
</dbReference>